<proteinExistence type="predicted"/>
<gene>
    <name evidence="4" type="ORF">C5F47_07245</name>
</gene>
<dbReference type="Pfam" id="PF01019">
    <property type="entry name" value="G_glu_transpept"/>
    <property type="match status" value="1"/>
</dbReference>
<dbReference type="InterPro" id="IPR043138">
    <property type="entry name" value="GGT_lsub"/>
</dbReference>
<keyword evidence="3" id="KW-0865">Zymogen</keyword>
<organism evidence="4 5">
    <name type="scientific">Nitrosopumilus cobalaminigenes</name>
    <dbReference type="NCBI Taxonomy" id="1470066"/>
    <lineage>
        <taxon>Archaea</taxon>
        <taxon>Nitrososphaerota</taxon>
        <taxon>Nitrososphaeria</taxon>
        <taxon>Nitrosopumilales</taxon>
        <taxon>Nitrosopumilaceae</taxon>
        <taxon>Nitrosopumilus</taxon>
    </lineage>
</organism>
<keyword evidence="5" id="KW-1185">Reference proteome</keyword>
<sequence length="542" mass="60222">MDIEKIENSFKPTSNKKCSVSKKGMVSSAFPNATKAGVEMLKKGGNAVDAACATALALGVCEPQASGIGGQSMAIVHVDGKTVAVDGSSRAPSFAHISNFARKSHGLIGYKATTVPSTVATLGYLNERYGRLDWSTIVKPSIRIARRGYKITKLQHELQEKHLKNFFKVPSKSGAKYFLKDGVVPYDVGDNFVQDDLAHTLKELATYGYRSFYHGLIAKLIDKDMRLNDGYLRQEDLSFIPLPIERKVISKRYRGIRVETVPPPAAGPTMLLVLMMLNNLTKKFLNASSPKSFHFVAESFRKALLYREQRRFNPRTYHQVNDKTHLSRSFAKSLSKSIRDSVDPELPLRESLDTEDTTHLSVMDDEGNAVGITQSIELVYGSKAAADGLGFLYNNYMSAFELKNANHPYYLRPNAIPWTSVCPSILFYNHEPWIVMGTPGSARIFSVLSQFISRIVDRDNSIDLAMTKPRLHCGVDGTISLEDDVSGVEIIKHLKKMGYKIDLRERYSFFLGAIHAVMKCQTGEGFQGVAEVRRDGTAEGLD</sequence>
<accession>A0A7D5LZQ8</accession>
<evidence type="ECO:0000313" key="5">
    <source>
        <dbReference type="Proteomes" id="UP000509771"/>
    </source>
</evidence>
<protein>
    <submittedName>
        <fullName evidence="4">Gamma-glutamyltransferase</fullName>
    </submittedName>
</protein>
<evidence type="ECO:0000256" key="2">
    <source>
        <dbReference type="ARBA" id="ARBA00022801"/>
    </source>
</evidence>
<dbReference type="InterPro" id="IPR043137">
    <property type="entry name" value="GGT_ssub_C"/>
</dbReference>
<dbReference type="Gene3D" id="3.60.20.40">
    <property type="match status" value="1"/>
</dbReference>
<dbReference type="InterPro" id="IPR029055">
    <property type="entry name" value="Ntn_hydrolases_N"/>
</dbReference>
<dbReference type="Gene3D" id="1.10.246.130">
    <property type="match status" value="1"/>
</dbReference>
<dbReference type="RefSeq" id="WP_179360468.1">
    <property type="nucleotide sequence ID" value="NZ_CP026993.1"/>
</dbReference>
<dbReference type="Proteomes" id="UP000509771">
    <property type="component" value="Chromosome"/>
</dbReference>
<dbReference type="InterPro" id="IPR051792">
    <property type="entry name" value="GGT_bact"/>
</dbReference>
<keyword evidence="2" id="KW-0378">Hydrolase</keyword>
<dbReference type="SUPFAM" id="SSF56235">
    <property type="entry name" value="N-terminal nucleophile aminohydrolases (Ntn hydrolases)"/>
    <property type="match status" value="1"/>
</dbReference>
<name>A0A7D5LZQ8_9ARCH</name>
<dbReference type="PANTHER" id="PTHR43199">
    <property type="entry name" value="GLUTATHIONE HYDROLASE"/>
    <property type="match status" value="1"/>
</dbReference>
<dbReference type="GO" id="GO:0016787">
    <property type="term" value="F:hydrolase activity"/>
    <property type="evidence" value="ECO:0007669"/>
    <property type="project" value="UniProtKB-KW"/>
</dbReference>
<dbReference type="KEGG" id="ncl:C5F47_07245"/>
<dbReference type="GeneID" id="56059839"/>
<evidence type="ECO:0000256" key="1">
    <source>
        <dbReference type="ARBA" id="ARBA00022679"/>
    </source>
</evidence>
<dbReference type="GO" id="GO:0016740">
    <property type="term" value="F:transferase activity"/>
    <property type="evidence" value="ECO:0007669"/>
    <property type="project" value="UniProtKB-KW"/>
</dbReference>
<evidence type="ECO:0000313" key="4">
    <source>
        <dbReference type="EMBL" id="QLH03354.1"/>
    </source>
</evidence>
<dbReference type="PRINTS" id="PR01210">
    <property type="entry name" value="GGTRANSPTASE"/>
</dbReference>
<reference evidence="4 5" key="1">
    <citation type="submission" date="2018-02" db="EMBL/GenBank/DDBJ databases">
        <title>Complete genome of Nitrosopumilus cobalaminigenes HCA1.</title>
        <authorList>
            <person name="Qin W."/>
            <person name="Zheng Y."/>
            <person name="Stahl D.A."/>
        </authorList>
    </citation>
    <scope>NUCLEOTIDE SEQUENCE [LARGE SCALE GENOMIC DNA]</scope>
    <source>
        <strain evidence="4 5">HCA1</strain>
    </source>
</reference>
<dbReference type="EMBL" id="CP026993">
    <property type="protein sequence ID" value="QLH03354.1"/>
    <property type="molecule type" value="Genomic_DNA"/>
</dbReference>
<dbReference type="AlphaFoldDB" id="A0A7D5LZQ8"/>
<dbReference type="PANTHER" id="PTHR43199:SF1">
    <property type="entry name" value="GLUTATHIONE HYDROLASE PROENZYME"/>
    <property type="match status" value="1"/>
</dbReference>
<dbReference type="OrthoDB" id="183046at2157"/>
<keyword evidence="1 4" id="KW-0808">Transferase</keyword>
<evidence type="ECO:0000256" key="3">
    <source>
        <dbReference type="ARBA" id="ARBA00023145"/>
    </source>
</evidence>